<protein>
    <recommendedName>
        <fullName evidence="1">Lon N-terminal domain-containing protein</fullName>
    </recommendedName>
</protein>
<dbReference type="PANTHER" id="PTHR46732:SF8">
    <property type="entry name" value="ATP-DEPENDENT PROTEASE LA (LON) DOMAIN PROTEIN"/>
    <property type="match status" value="1"/>
</dbReference>
<keyword evidence="3" id="KW-1185">Reference proteome</keyword>
<dbReference type="PROSITE" id="PS51787">
    <property type="entry name" value="LON_N"/>
    <property type="match status" value="1"/>
</dbReference>
<dbReference type="InterPro" id="IPR003111">
    <property type="entry name" value="Lon_prtase_N"/>
</dbReference>
<dbReference type="Proteomes" id="UP000287908">
    <property type="component" value="Unassembled WGS sequence"/>
</dbReference>
<dbReference type="Gene3D" id="1.10.4060.10">
    <property type="entry name" value="BPP1347 like domain"/>
    <property type="match status" value="1"/>
</dbReference>
<name>A0A432ZI48_9GAMM</name>
<dbReference type="Gene3D" id="2.30.130.40">
    <property type="entry name" value="LON domain-like"/>
    <property type="match status" value="1"/>
</dbReference>
<comment type="caution">
    <text evidence="2">The sequence shown here is derived from an EMBL/GenBank/DDBJ whole genome shotgun (WGS) entry which is preliminary data.</text>
</comment>
<dbReference type="InterPro" id="IPR046336">
    <property type="entry name" value="Lon_prtase_N_sf"/>
</dbReference>
<dbReference type="AlphaFoldDB" id="A0A432ZI48"/>
<evidence type="ECO:0000313" key="3">
    <source>
        <dbReference type="Proteomes" id="UP000287908"/>
    </source>
</evidence>
<organism evidence="2 3">
    <name type="scientific">Idiomarina seosinensis</name>
    <dbReference type="NCBI Taxonomy" id="281739"/>
    <lineage>
        <taxon>Bacteria</taxon>
        <taxon>Pseudomonadati</taxon>
        <taxon>Pseudomonadota</taxon>
        <taxon>Gammaproteobacteria</taxon>
        <taxon>Alteromonadales</taxon>
        <taxon>Idiomarinaceae</taxon>
        <taxon>Idiomarina</taxon>
    </lineage>
</organism>
<proteinExistence type="predicted"/>
<accession>A0A432ZI48</accession>
<dbReference type="PANTHER" id="PTHR46732">
    <property type="entry name" value="ATP-DEPENDENT PROTEASE LA (LON) DOMAIN PROTEIN"/>
    <property type="match status" value="1"/>
</dbReference>
<dbReference type="SMART" id="SM00464">
    <property type="entry name" value="LON"/>
    <property type="match status" value="1"/>
</dbReference>
<reference evidence="2 3" key="1">
    <citation type="journal article" date="2011" name="Front. Microbiol.">
        <title>Genomic signatures of strain selection and enhancement in Bacillus atrophaeus var. globigii, a historical biowarfare simulant.</title>
        <authorList>
            <person name="Gibbons H.S."/>
            <person name="Broomall S.M."/>
            <person name="McNew L.A."/>
            <person name="Daligault H."/>
            <person name="Chapman C."/>
            <person name="Bruce D."/>
            <person name="Karavis M."/>
            <person name="Krepps M."/>
            <person name="McGregor P.A."/>
            <person name="Hong C."/>
            <person name="Park K.H."/>
            <person name="Akmal A."/>
            <person name="Feldman A."/>
            <person name="Lin J.S."/>
            <person name="Chang W.E."/>
            <person name="Higgs B.W."/>
            <person name="Demirev P."/>
            <person name="Lindquist J."/>
            <person name="Liem A."/>
            <person name="Fochler E."/>
            <person name="Read T.D."/>
            <person name="Tapia R."/>
            <person name="Johnson S."/>
            <person name="Bishop-Lilly K.A."/>
            <person name="Detter C."/>
            <person name="Han C."/>
            <person name="Sozhamannan S."/>
            <person name="Rosenzweig C.N."/>
            <person name="Skowronski E.W."/>
        </authorList>
    </citation>
    <scope>NUCLEOTIDE SEQUENCE [LARGE SCALE GENOMIC DNA]</scope>
    <source>
        <strain evidence="2 3">CL-SP19</strain>
    </source>
</reference>
<dbReference type="EMBL" id="PIQF01000001">
    <property type="protein sequence ID" value="RUO77666.1"/>
    <property type="molecule type" value="Genomic_DNA"/>
</dbReference>
<evidence type="ECO:0000259" key="1">
    <source>
        <dbReference type="PROSITE" id="PS51787"/>
    </source>
</evidence>
<dbReference type="Pfam" id="PF02190">
    <property type="entry name" value="LON_substr_bdg"/>
    <property type="match status" value="1"/>
</dbReference>
<dbReference type="RefSeq" id="WP_126783937.1">
    <property type="nucleotide sequence ID" value="NZ_PIQF01000001.1"/>
</dbReference>
<dbReference type="OrthoDB" id="8558970at2"/>
<evidence type="ECO:0000313" key="2">
    <source>
        <dbReference type="EMBL" id="RUO77666.1"/>
    </source>
</evidence>
<sequence length="192" mass="22256">MTQYEELPLFPLTAHVLPQGKLCLRIFEPRYTRLVKRCMSEQSDFVICMFDPNEGKDSENYILPYGTAVKIIDFEMLDDGFLGITVEGVSRICIKQRHREADGLHIGSVERLDDWPTATVSDDKTVLKDRLKEIYQVYPELGSLYKAEAFDELSWLCQRWLEILPLDVHVKQNLIKQDNSLKVSEYLLQLVA</sequence>
<dbReference type="SUPFAM" id="SSF88697">
    <property type="entry name" value="PUA domain-like"/>
    <property type="match status" value="1"/>
</dbReference>
<dbReference type="InterPro" id="IPR015947">
    <property type="entry name" value="PUA-like_sf"/>
</dbReference>
<feature type="domain" description="Lon N-terminal" evidence="1">
    <location>
        <begin position="4"/>
        <end position="192"/>
    </location>
</feature>
<gene>
    <name evidence="2" type="ORF">CWI81_04090</name>
</gene>